<gene>
    <name evidence="1" type="ORF">MPL3356_390241</name>
</gene>
<reference evidence="2" key="1">
    <citation type="submission" date="2014-08" db="EMBL/GenBank/DDBJ databases">
        <authorList>
            <person name="Moulin L."/>
        </authorList>
    </citation>
    <scope>NUCLEOTIDE SEQUENCE [LARGE SCALE GENOMIC DNA]</scope>
</reference>
<evidence type="ECO:0000313" key="1">
    <source>
        <dbReference type="EMBL" id="CDX22303.1"/>
    </source>
</evidence>
<evidence type="ECO:0000313" key="2">
    <source>
        <dbReference type="Proteomes" id="UP000045285"/>
    </source>
</evidence>
<protein>
    <submittedName>
        <fullName evidence="1">Uncharacterized protein</fullName>
    </submittedName>
</protein>
<organism evidence="1 2">
    <name type="scientific">Mesorhizobium plurifarium</name>
    <dbReference type="NCBI Taxonomy" id="69974"/>
    <lineage>
        <taxon>Bacteria</taxon>
        <taxon>Pseudomonadati</taxon>
        <taxon>Pseudomonadota</taxon>
        <taxon>Alphaproteobacteria</taxon>
        <taxon>Hyphomicrobiales</taxon>
        <taxon>Phyllobacteriaceae</taxon>
        <taxon>Mesorhizobium</taxon>
    </lineage>
</organism>
<keyword evidence="2" id="KW-1185">Reference proteome</keyword>
<name>A0A090DYY6_MESPL</name>
<sequence>MEVLKFLVDVLGPLNQRLEIHHGTSLTRAPRVLNELLIYLFTFRSGSLCERKQN</sequence>
<accession>A0A090DYY6</accession>
<dbReference type="EMBL" id="CCMZ01000033">
    <property type="protein sequence ID" value="CDX22303.1"/>
    <property type="molecule type" value="Genomic_DNA"/>
</dbReference>
<proteinExistence type="predicted"/>
<dbReference type="Proteomes" id="UP000045285">
    <property type="component" value="Unassembled WGS sequence"/>
</dbReference>
<dbReference type="AlphaFoldDB" id="A0A090DYY6"/>